<dbReference type="PRINTS" id="PR00387">
    <property type="entry name" value="PDIESTERASE1"/>
</dbReference>
<evidence type="ECO:0000256" key="8">
    <source>
        <dbReference type="SAM" id="MobiDB-lite"/>
    </source>
</evidence>
<dbReference type="SMART" id="SM00065">
    <property type="entry name" value="GAF"/>
    <property type="match status" value="3"/>
</dbReference>
<dbReference type="InterPro" id="IPR029016">
    <property type="entry name" value="GAF-like_dom_sf"/>
</dbReference>
<evidence type="ECO:0000313" key="10">
    <source>
        <dbReference type="EMBL" id="DBA04017.1"/>
    </source>
</evidence>
<feature type="binding site" evidence="6">
    <location>
        <position position="881"/>
    </location>
    <ligand>
        <name>Zn(2+)</name>
        <dbReference type="ChEBI" id="CHEBI:29105"/>
        <label>2</label>
    </ligand>
</feature>
<sequence>MKDWVKLENGSEMVRVPLAELQVVLKGARAVQDEKRWLLAEVERTAEEAKQMEIKLHKRQSQLEKCAAFRPDVKRPSVYQAKNPPRPGLTRNRSKSLLFSASIRDLLGEQNEELAKLGAREEHLRAIMDATCDISQRADYMEVVASALHAAQSVIVAERYTLGILNDKKDTMELFSNPPLPLPGRKFIEEGSMVIDSATTFGRVVLTGKALEVDEVGNSDILDLFEDQLDLLEFDPQGLLCEPIFNVHGILVGVFQVITRKRVATTTATPPVISRDSSTSSARGNPRNSRTSLLGMGSASSSYDFSGPPKVIFSDQEKESFRYVCVITGTAIWNMALAKAHQIAQSRIECLLKLNRNISAEINASSVLDQIISVSYELLNAERIALYVRDEGTSEFYIASATDGVYKDEYHTEHNGIVGYVMRTGQLVLTNNAQEHAEFDPTFDEKMSFYTRQVLCAPVKDADSNILAVVCASNKADGGEFTSEDALYLNYAADAAGISLHKSNLLREVITSQRITEARLKLTDFVSSSTSIAEFVNVVMEEGKKLMSCDRFGFLLVDHLKKELWITQIDGANIRMPINKGIGGLVATTGETVCTRDAYTHAWFDPSVDQKTGYHTPSVLCKPVFEDHAPINPKIVAVAMGINKKEGQRVVSFTATDVLNMTRYCQEIQFALGRLSLDISYYKVVSDCGLNGTNASHPQFESSTTNGFSSGCVVTPTTPEVTETEVISSIVHKFCQSNELEGLEVIASASSSSSGADAWIDSHTLHDDNLIMIRENGNIIGIGDVDRWDFNCLDLTNAEIFMSSTVIFRVFGFLELFRIPNDKFATFLSHVASHYRANPYHNFQHAFQVTHCAYTMIRRECSAYFSSVDIFTMLVAALCHDIDHPGNNNDFEVKSLSQMALTHNDDAVLERHHCRVTFIILSHQSANILENLQRDNFLKVRRLIIHCILATDMSKHFEKCKALEGLSMRHLPEKKYVLMAILLHASDLSGQALPYDQAIRWGMRVLTEFQNQAKSETEMKVPVDSFMTNLHQMKTRVTVQMNFINYVLRPIWLPLATLIKQLRVFADSLEANFEHYKADLERLVGEHHEKATIPYVRGDSARLVNSKKEKSRPT</sequence>
<evidence type="ECO:0000256" key="3">
    <source>
        <dbReference type="ARBA" id="ARBA00022801"/>
    </source>
</evidence>
<feature type="active site" description="Proton donor" evidence="4">
    <location>
        <position position="841"/>
    </location>
</feature>
<dbReference type="InterPro" id="IPR002073">
    <property type="entry name" value="PDEase_catalytic_dom"/>
</dbReference>
<proteinExistence type="inferred from homology"/>
<dbReference type="Pfam" id="PF00233">
    <property type="entry name" value="PDEase_I"/>
    <property type="match status" value="1"/>
</dbReference>
<dbReference type="EC" id="3.1.4.-" evidence="7"/>
<organism evidence="10 11">
    <name type="scientific">Lagenidium giganteum</name>
    <dbReference type="NCBI Taxonomy" id="4803"/>
    <lineage>
        <taxon>Eukaryota</taxon>
        <taxon>Sar</taxon>
        <taxon>Stramenopiles</taxon>
        <taxon>Oomycota</taxon>
        <taxon>Peronosporomycetes</taxon>
        <taxon>Pythiales</taxon>
        <taxon>Pythiaceae</taxon>
    </lineage>
</organism>
<feature type="binding site" evidence="5">
    <location>
        <position position="1040"/>
    </location>
    <ligand>
        <name>AMP</name>
        <dbReference type="ChEBI" id="CHEBI:456215"/>
    </ligand>
</feature>
<feature type="binding site" evidence="6">
    <location>
        <position position="880"/>
    </location>
    <ligand>
        <name>Zn(2+)</name>
        <dbReference type="ChEBI" id="CHEBI:29105"/>
        <label>1</label>
    </ligand>
</feature>
<dbReference type="CDD" id="cd00077">
    <property type="entry name" value="HDc"/>
    <property type="match status" value="1"/>
</dbReference>
<keyword evidence="3 7" id="KW-0378">Hydrolase</keyword>
<feature type="binding site" evidence="5">
    <location>
        <position position="987"/>
    </location>
    <ligand>
        <name>AMP</name>
        <dbReference type="ChEBI" id="CHEBI:456215"/>
    </ligand>
</feature>
<feature type="binding site" evidence="6">
    <location>
        <position position="987"/>
    </location>
    <ligand>
        <name>Zn(2+)</name>
        <dbReference type="ChEBI" id="CHEBI:29105"/>
        <label>1</label>
    </ligand>
</feature>
<evidence type="ECO:0000256" key="4">
    <source>
        <dbReference type="PIRSR" id="PIRSR623088-1"/>
    </source>
</evidence>
<dbReference type="SUPFAM" id="SSF109604">
    <property type="entry name" value="HD-domain/PDEase-like"/>
    <property type="match status" value="1"/>
</dbReference>
<feature type="region of interest" description="Disordered" evidence="8">
    <location>
        <begin position="268"/>
        <end position="294"/>
    </location>
</feature>
<dbReference type="InterPro" id="IPR023174">
    <property type="entry name" value="PDEase_CS"/>
</dbReference>
<dbReference type="Gene3D" id="1.10.1300.10">
    <property type="entry name" value="3'5'-cyclic nucleotide phosphodiesterase, catalytic domain"/>
    <property type="match status" value="1"/>
</dbReference>
<comment type="caution">
    <text evidence="10">The sequence shown here is derived from an EMBL/GenBank/DDBJ whole genome shotgun (WGS) entry which is preliminary data.</text>
</comment>
<dbReference type="PROSITE" id="PS51845">
    <property type="entry name" value="PDEASE_I_2"/>
    <property type="match status" value="1"/>
</dbReference>
<feature type="domain" description="PDEase" evidence="9">
    <location>
        <begin position="764"/>
        <end position="1083"/>
    </location>
</feature>
<dbReference type="InterPro" id="IPR003018">
    <property type="entry name" value="GAF"/>
</dbReference>
<feature type="binding site" evidence="6">
    <location>
        <position position="845"/>
    </location>
    <ligand>
        <name>Zn(2+)</name>
        <dbReference type="ChEBI" id="CHEBI:29105"/>
        <label>1</label>
    </ligand>
</feature>
<feature type="binding site" evidence="6">
    <location>
        <position position="881"/>
    </location>
    <ligand>
        <name>Zn(2+)</name>
        <dbReference type="ChEBI" id="CHEBI:29105"/>
        <label>1</label>
    </ligand>
</feature>
<dbReference type="InterPro" id="IPR023088">
    <property type="entry name" value="PDEase"/>
</dbReference>
<dbReference type="SMART" id="SM00471">
    <property type="entry name" value="HDc"/>
    <property type="match status" value="1"/>
</dbReference>
<dbReference type="Gene3D" id="3.30.450.40">
    <property type="match status" value="3"/>
</dbReference>
<dbReference type="PANTHER" id="PTHR11347">
    <property type="entry name" value="CYCLIC NUCLEOTIDE PHOSPHODIESTERASE"/>
    <property type="match status" value="1"/>
</dbReference>
<dbReference type="PROSITE" id="PS00126">
    <property type="entry name" value="PDEASE_I_1"/>
    <property type="match status" value="1"/>
</dbReference>
<comment type="similarity">
    <text evidence="7">Belongs to the cyclic nucleotide phosphodiesterase family.</text>
</comment>
<comment type="cofactor">
    <cofactor evidence="7">
        <name>a divalent metal cation</name>
        <dbReference type="ChEBI" id="CHEBI:60240"/>
    </cofactor>
    <text evidence="7">Binds 2 divalent metal cations per subunit. Site 1 may preferentially bind zinc ions, while site 2 has a preference for magnesium and/or manganese ions.</text>
</comment>
<dbReference type="AlphaFoldDB" id="A0AAV2ZFV0"/>
<dbReference type="GO" id="GO:0004114">
    <property type="term" value="F:3',5'-cyclic-nucleotide phosphodiesterase activity"/>
    <property type="evidence" value="ECO:0007669"/>
    <property type="project" value="InterPro"/>
</dbReference>
<keyword evidence="11" id="KW-1185">Reference proteome</keyword>
<keyword evidence="2 6" id="KW-0479">Metal-binding</keyword>
<evidence type="ECO:0000256" key="2">
    <source>
        <dbReference type="ARBA" id="ARBA00022723"/>
    </source>
</evidence>
<evidence type="ECO:0000256" key="7">
    <source>
        <dbReference type="RuleBase" id="RU363067"/>
    </source>
</evidence>
<evidence type="ECO:0000256" key="1">
    <source>
        <dbReference type="ARBA" id="ARBA00022535"/>
    </source>
</evidence>
<reference evidence="10" key="2">
    <citation type="journal article" date="2023" name="Microbiol Resour">
        <title>Decontamination and Annotation of the Draft Genome Sequence of the Oomycete Lagenidium giganteum ARSEF 373.</title>
        <authorList>
            <person name="Morgan W.R."/>
            <person name="Tartar A."/>
        </authorList>
    </citation>
    <scope>NUCLEOTIDE SEQUENCE</scope>
    <source>
        <strain evidence="10">ARSEF 373</strain>
    </source>
</reference>
<name>A0AAV2ZFV0_9STRA</name>
<dbReference type="Pfam" id="PF01590">
    <property type="entry name" value="GAF"/>
    <property type="match status" value="1"/>
</dbReference>
<feature type="binding site" evidence="5">
    <location>
        <begin position="841"/>
        <end position="845"/>
    </location>
    <ligand>
        <name>AMP</name>
        <dbReference type="ChEBI" id="CHEBI:456215"/>
    </ligand>
</feature>
<accession>A0AAV2ZFV0</accession>
<protein>
    <recommendedName>
        <fullName evidence="7">Phosphodiesterase</fullName>
        <ecNumber evidence="7">3.1.4.-</ecNumber>
    </recommendedName>
</protein>
<evidence type="ECO:0000256" key="6">
    <source>
        <dbReference type="PIRSR" id="PIRSR623088-3"/>
    </source>
</evidence>
<dbReference type="GO" id="GO:0046872">
    <property type="term" value="F:metal ion binding"/>
    <property type="evidence" value="ECO:0007669"/>
    <property type="project" value="UniProtKB-KW"/>
</dbReference>
<dbReference type="GO" id="GO:0007165">
    <property type="term" value="P:signal transduction"/>
    <property type="evidence" value="ECO:0007669"/>
    <property type="project" value="InterPro"/>
</dbReference>
<dbReference type="Proteomes" id="UP001146120">
    <property type="component" value="Unassembled WGS sequence"/>
</dbReference>
<dbReference type="EMBL" id="DAKRPA010000012">
    <property type="protein sequence ID" value="DBA04017.1"/>
    <property type="molecule type" value="Genomic_DNA"/>
</dbReference>
<evidence type="ECO:0000313" key="11">
    <source>
        <dbReference type="Proteomes" id="UP001146120"/>
    </source>
</evidence>
<keyword evidence="1" id="KW-0140">cGMP</keyword>
<dbReference type="SUPFAM" id="SSF55781">
    <property type="entry name" value="GAF domain-like"/>
    <property type="match status" value="3"/>
</dbReference>
<feature type="binding site" evidence="5">
    <location>
        <position position="881"/>
    </location>
    <ligand>
        <name>AMP</name>
        <dbReference type="ChEBI" id="CHEBI:456215"/>
    </ligand>
</feature>
<dbReference type="InterPro" id="IPR003607">
    <property type="entry name" value="HD/PDEase_dom"/>
</dbReference>
<reference evidence="10" key="1">
    <citation type="submission" date="2022-11" db="EMBL/GenBank/DDBJ databases">
        <authorList>
            <person name="Morgan W.R."/>
            <person name="Tartar A."/>
        </authorList>
    </citation>
    <scope>NUCLEOTIDE SEQUENCE</scope>
    <source>
        <strain evidence="10">ARSEF 373</strain>
    </source>
</reference>
<dbReference type="InterPro" id="IPR036971">
    <property type="entry name" value="PDEase_catalytic_dom_sf"/>
</dbReference>
<evidence type="ECO:0000256" key="5">
    <source>
        <dbReference type="PIRSR" id="PIRSR623088-2"/>
    </source>
</evidence>
<evidence type="ECO:0000259" key="9">
    <source>
        <dbReference type="PROSITE" id="PS51845"/>
    </source>
</evidence>
<gene>
    <name evidence="10" type="ORF">N0F65_009364</name>
</gene>